<name>A0A915J2E0_ROMCU</name>
<dbReference type="WBParaSite" id="nRc.2.0.1.t20043-RA">
    <property type="protein sequence ID" value="nRc.2.0.1.t20043-RA"/>
    <property type="gene ID" value="nRc.2.0.1.g20043"/>
</dbReference>
<evidence type="ECO:0000256" key="1">
    <source>
        <dbReference type="ARBA" id="ARBA00022670"/>
    </source>
</evidence>
<dbReference type="Proteomes" id="UP000887565">
    <property type="component" value="Unplaced"/>
</dbReference>
<organism evidence="4 5">
    <name type="scientific">Romanomermis culicivorax</name>
    <name type="common">Nematode worm</name>
    <dbReference type="NCBI Taxonomy" id="13658"/>
    <lineage>
        <taxon>Eukaryota</taxon>
        <taxon>Metazoa</taxon>
        <taxon>Ecdysozoa</taxon>
        <taxon>Nematoda</taxon>
        <taxon>Enoplea</taxon>
        <taxon>Dorylaimia</taxon>
        <taxon>Mermithida</taxon>
        <taxon>Mermithoidea</taxon>
        <taxon>Mermithidae</taxon>
        <taxon>Romanomermis</taxon>
    </lineage>
</organism>
<dbReference type="SUPFAM" id="SSF52743">
    <property type="entry name" value="Subtilisin-like"/>
    <property type="match status" value="1"/>
</dbReference>
<keyword evidence="4" id="KW-1185">Reference proteome</keyword>
<reference evidence="5" key="1">
    <citation type="submission" date="2022-11" db="UniProtKB">
        <authorList>
            <consortium name="WormBaseParasite"/>
        </authorList>
    </citation>
    <scope>IDENTIFICATION</scope>
</reference>
<protein>
    <submittedName>
        <fullName evidence="5">Uncharacterized protein</fullName>
    </submittedName>
</protein>
<dbReference type="GO" id="GO:0005802">
    <property type="term" value="C:trans-Golgi network"/>
    <property type="evidence" value="ECO:0007669"/>
    <property type="project" value="TreeGrafter"/>
</dbReference>
<dbReference type="PANTHER" id="PTHR42884">
    <property type="entry name" value="PROPROTEIN CONVERTASE SUBTILISIN/KEXIN-RELATED"/>
    <property type="match status" value="1"/>
</dbReference>
<dbReference type="Gene3D" id="3.40.50.200">
    <property type="entry name" value="Peptidase S8/S53 domain"/>
    <property type="match status" value="1"/>
</dbReference>
<keyword evidence="3" id="KW-0720">Serine protease</keyword>
<dbReference type="GO" id="GO:0004252">
    <property type="term" value="F:serine-type endopeptidase activity"/>
    <property type="evidence" value="ECO:0007669"/>
    <property type="project" value="InterPro"/>
</dbReference>
<dbReference type="InterPro" id="IPR036852">
    <property type="entry name" value="Peptidase_S8/S53_dom_sf"/>
</dbReference>
<evidence type="ECO:0000313" key="4">
    <source>
        <dbReference type="Proteomes" id="UP000887565"/>
    </source>
</evidence>
<dbReference type="AlphaFoldDB" id="A0A915J2E0"/>
<dbReference type="GO" id="GO:0000139">
    <property type="term" value="C:Golgi membrane"/>
    <property type="evidence" value="ECO:0007669"/>
    <property type="project" value="TreeGrafter"/>
</dbReference>
<keyword evidence="1" id="KW-0645">Protease</keyword>
<keyword evidence="2" id="KW-0378">Hydrolase</keyword>
<dbReference type="GO" id="GO:0016485">
    <property type="term" value="P:protein processing"/>
    <property type="evidence" value="ECO:0007669"/>
    <property type="project" value="TreeGrafter"/>
</dbReference>
<proteinExistence type="predicted"/>
<evidence type="ECO:0000256" key="3">
    <source>
        <dbReference type="ARBA" id="ARBA00022825"/>
    </source>
</evidence>
<accession>A0A915J2E0</accession>
<evidence type="ECO:0000313" key="5">
    <source>
        <dbReference type="WBParaSite" id="nRc.2.0.1.t20043-RA"/>
    </source>
</evidence>
<dbReference type="PANTHER" id="PTHR42884:SF14">
    <property type="entry name" value="NEUROENDOCRINE CONVERTASE 1"/>
    <property type="match status" value="1"/>
</dbReference>
<evidence type="ECO:0000256" key="2">
    <source>
        <dbReference type="ARBA" id="ARBA00022801"/>
    </source>
</evidence>
<sequence>MPFLAMGARCLCKSASTRIASTLASQPGDVHPRQRPCILSGIKLLNGELTDVLEAASLSYNRQFIDIYSNSWGPDDGGSSFSPPKPLTIRAFIE</sequence>